<evidence type="ECO:0000313" key="5">
    <source>
        <dbReference type="EMBL" id="NGO47865.1"/>
    </source>
</evidence>
<name>A0ABX0E3A0_9ACTN</name>
<dbReference type="Proteomes" id="UP001518140">
    <property type="component" value="Unassembled WGS sequence"/>
</dbReference>
<organism evidence="5 6">
    <name type="scientific">Streptomyces ureilyticus</name>
    <dbReference type="NCBI Taxonomy" id="1775131"/>
    <lineage>
        <taxon>Bacteria</taxon>
        <taxon>Bacillati</taxon>
        <taxon>Actinomycetota</taxon>
        <taxon>Actinomycetes</taxon>
        <taxon>Kitasatosporales</taxon>
        <taxon>Streptomycetaceae</taxon>
        <taxon>Streptomyces</taxon>
    </lineage>
</organism>
<accession>A0ABX0E3A0</accession>
<reference evidence="5 6" key="1">
    <citation type="submission" date="2020-02" db="EMBL/GenBank/DDBJ databases">
        <title>Whole-genome analyses of novel actinobacteria.</title>
        <authorList>
            <person name="Sahin N."/>
            <person name="Tokatli A."/>
        </authorList>
    </citation>
    <scope>NUCLEOTIDE SEQUENCE [LARGE SCALE GENOMIC DNA]</scope>
    <source>
        <strain evidence="5 6">YC419</strain>
    </source>
</reference>
<dbReference type="PANTHER" id="PTHR34384:SF5">
    <property type="entry name" value="L-2,3-DIAMINOPROPANOATE--CITRATE LIGASE"/>
    <property type="match status" value="1"/>
</dbReference>
<sequence length="502" mass="55011">MDRVEPMPPRDDVAEAADAYAAAPLLNCLLREVAECAPGSGERPVYRLPAGGRLLRVRGGRRPAEPEVYAAGAWHRLTHTELVKLTADELRRHTGLASSELPTEMIDSRDAVAALLVAREGAAPPEDPYQRSEQSLITGHPYHPAPKARGGGPVAGWLPYAPEAYARFPLVLLAVREDSVVEEGDLRALDALGQAPPGYRLLPAHPWQLDLVGNRPEIRDAFADGRLVRLGRSSSPVWPTAAIRTVYDPAVDLFLKFSLDVRITNDIRRLWRHDLLKLHRTDTAVTSAFAALNGPAAWLSDRGYRTADFAFEELAVLVRDGLHEHVTPGATPLLAAALTEGFAGSPLDHLADPAVWWAAYVRQLVPPALELFARHDVVLEAHLQNTVVAVDDAGLPVQALFRDAEGVKLLPDVTRAAGWERLVYCLVVNNLLEIAGVLEERYPGVELWPAVRRELRRYEAEVPEAGELLRAPTLPGKTNLLLRWTGADGADARYLPLANPLR</sequence>
<comment type="similarity">
    <text evidence="2">Belongs to the IucA/IucC family.</text>
</comment>
<keyword evidence="6" id="KW-1185">Reference proteome</keyword>
<comment type="pathway">
    <text evidence="1">Siderophore biosynthesis.</text>
</comment>
<dbReference type="EMBL" id="JAAKZX010000209">
    <property type="protein sequence ID" value="NGO47865.1"/>
    <property type="molecule type" value="Genomic_DNA"/>
</dbReference>
<dbReference type="Pfam" id="PF04183">
    <property type="entry name" value="IucA_IucC"/>
    <property type="match status" value="1"/>
</dbReference>
<comment type="caution">
    <text evidence="5">The sequence shown here is derived from an EMBL/GenBank/DDBJ whole genome shotgun (WGS) entry which is preliminary data.</text>
</comment>
<proteinExistence type="inferred from homology"/>
<evidence type="ECO:0000256" key="2">
    <source>
        <dbReference type="ARBA" id="ARBA00007832"/>
    </source>
</evidence>
<dbReference type="PANTHER" id="PTHR34384">
    <property type="entry name" value="L-2,3-DIAMINOPROPANOATE--CITRATE LIGASE"/>
    <property type="match status" value="1"/>
</dbReference>
<dbReference type="InterPro" id="IPR037455">
    <property type="entry name" value="LucA/IucC-like"/>
</dbReference>
<dbReference type="InterPro" id="IPR007310">
    <property type="entry name" value="Aerobactin_biosyn_IucA/IucC_N"/>
</dbReference>
<gene>
    <name evidence="5" type="ORF">G6048_39260</name>
</gene>
<evidence type="ECO:0000259" key="4">
    <source>
        <dbReference type="Pfam" id="PF06276"/>
    </source>
</evidence>
<evidence type="ECO:0000259" key="3">
    <source>
        <dbReference type="Pfam" id="PF04183"/>
    </source>
</evidence>
<feature type="domain" description="Aerobactin siderophore biosynthesis IucA/IucC-like C-terminal" evidence="4">
    <location>
        <begin position="356"/>
        <end position="490"/>
    </location>
</feature>
<dbReference type="InterPro" id="IPR022770">
    <property type="entry name" value="IucA/IucC-like_C"/>
</dbReference>
<dbReference type="Gene3D" id="1.10.510.40">
    <property type="match status" value="1"/>
</dbReference>
<dbReference type="Pfam" id="PF06276">
    <property type="entry name" value="FhuF"/>
    <property type="match status" value="1"/>
</dbReference>
<dbReference type="RefSeq" id="WP_165344381.1">
    <property type="nucleotide sequence ID" value="NZ_JAAKZX010000209.1"/>
</dbReference>
<protein>
    <submittedName>
        <fullName evidence="5">IucA/IucC family siderophore biosynthesis protein</fullName>
    </submittedName>
</protein>
<evidence type="ECO:0000313" key="6">
    <source>
        <dbReference type="Proteomes" id="UP001518140"/>
    </source>
</evidence>
<evidence type="ECO:0000256" key="1">
    <source>
        <dbReference type="ARBA" id="ARBA00004924"/>
    </source>
</evidence>
<feature type="domain" description="Aerobactin siderophore biosynthesis IucA/IucC N-terminal" evidence="3">
    <location>
        <begin position="129"/>
        <end position="339"/>
    </location>
</feature>